<evidence type="ECO:0000313" key="3">
    <source>
        <dbReference type="Proteomes" id="UP000472727"/>
    </source>
</evidence>
<feature type="region of interest" description="Disordered" evidence="1">
    <location>
        <begin position="143"/>
        <end position="165"/>
    </location>
</feature>
<comment type="caution">
    <text evidence="2">The sequence shown here is derived from an EMBL/GenBank/DDBJ whole genome shotgun (WGS) entry which is preliminary data.</text>
</comment>
<feature type="compositionally biased region" description="Basic and acidic residues" evidence="1">
    <location>
        <begin position="413"/>
        <end position="427"/>
    </location>
</feature>
<dbReference type="InterPro" id="IPR004354">
    <property type="entry name" value="Meiotic_Rec114"/>
</dbReference>
<feature type="compositionally biased region" description="Polar residues" evidence="1">
    <location>
        <begin position="148"/>
        <end position="157"/>
    </location>
</feature>
<feature type="compositionally biased region" description="Polar residues" evidence="1">
    <location>
        <begin position="547"/>
        <end position="582"/>
    </location>
</feature>
<dbReference type="EMBL" id="WIWS01000006">
    <property type="protein sequence ID" value="KAF3227660.1"/>
    <property type="molecule type" value="Genomic_DNA"/>
</dbReference>
<feature type="compositionally biased region" description="Polar residues" evidence="1">
    <location>
        <begin position="338"/>
        <end position="358"/>
    </location>
</feature>
<feature type="compositionally biased region" description="Low complexity" evidence="1">
    <location>
        <begin position="485"/>
        <end position="494"/>
    </location>
</feature>
<feature type="compositionally biased region" description="Polar residues" evidence="1">
    <location>
        <begin position="504"/>
        <end position="519"/>
    </location>
</feature>
<feature type="compositionally biased region" description="Low complexity" evidence="1">
    <location>
        <begin position="595"/>
        <end position="608"/>
    </location>
</feature>
<feature type="region of interest" description="Disordered" evidence="1">
    <location>
        <begin position="306"/>
        <end position="358"/>
    </location>
</feature>
<gene>
    <name evidence="2" type="ORF">TWF106_009170</name>
</gene>
<protein>
    <submittedName>
        <fullName evidence="2">Uncharacterized protein</fullName>
    </submittedName>
</protein>
<feature type="compositionally biased region" description="Basic residues" evidence="1">
    <location>
        <begin position="609"/>
        <end position="622"/>
    </location>
</feature>
<evidence type="ECO:0000256" key="1">
    <source>
        <dbReference type="SAM" id="MobiDB-lite"/>
    </source>
</evidence>
<dbReference type="Pfam" id="PF03525">
    <property type="entry name" value="Meiotic_rec114"/>
    <property type="match status" value="1"/>
</dbReference>
<reference evidence="2 3" key="1">
    <citation type="submission" date="2019-06" db="EMBL/GenBank/DDBJ databases">
        <authorList>
            <person name="Palmer J.M."/>
        </authorList>
    </citation>
    <scope>NUCLEOTIDE SEQUENCE [LARGE SCALE GENOMIC DNA]</scope>
    <source>
        <strain evidence="2 3">TWF106</strain>
    </source>
</reference>
<feature type="region of interest" description="Disordered" evidence="1">
    <location>
        <begin position="258"/>
        <end position="278"/>
    </location>
</feature>
<dbReference type="Proteomes" id="UP000472727">
    <property type="component" value="Unassembled WGS sequence"/>
</dbReference>
<sequence length="696" mass="75519">MASTTISYPIDKYSFCEVPMSQPDAKPNWNHHLARDHIHLVLQHEGPLEQPSDPKFSYMTKLILKVIWRAETLESINISDVLNQKSGYVDFANMVCMIRSPSMALKFVNLRSHTLRRLQVRFCKQEDYQAVISSLERIGCPVQHHNTDNGQASQQQKGLRPQYERPDTATSMLSVGNQVQYSGPDTTISRINGTSPVEHRTPLFPQGIGLGAIAPQPHRQYMGVQQSITESPHQPGFLPAQPSCQLIPRHQDPMRFSVQPDIGSSPPPRPVKLASSHLHQSTIDISTPFQPQRRLSFAAQTEPYVSPTRSHHFNPHLSTQSPGNPFDTAYHSHLRRGSNGNISFPSHAQADTSVPVSRGTLTSAGTLFGQSSSQAPEPFPHEALLQASQASQAFDLSPLRASFEDESLPPRRSLPDFEKINKVHGDKPLPSSSGKISSMFKASKGSGSNTPSLKRKELGEDEDIENTGTGNARKAGPAKRTKLNPVAPVVTATPVKRKPVARKATTTKPKGSQKPAASQKNVAATKPKKPAAKSKNPTLKLVVSAKPQPNTSTELSLSASVPSTPRASALQETPPSKLNLNPQPSPVATAPAAIPQAKPQTKTQAKQQPKTRAKQTKARPVSRGKAAMLKELDGDTDERMLSQMLNSETHLVMLEKLEGVWARAGFRARIQASAVLGDGANKTGGKAGEAVVGVIG</sequence>
<organism evidence="2 3">
    <name type="scientific">Orbilia oligospora</name>
    <name type="common">Nematode-trapping fungus</name>
    <name type="synonym">Arthrobotrys oligospora</name>
    <dbReference type="NCBI Taxonomy" id="2813651"/>
    <lineage>
        <taxon>Eukaryota</taxon>
        <taxon>Fungi</taxon>
        <taxon>Dikarya</taxon>
        <taxon>Ascomycota</taxon>
        <taxon>Pezizomycotina</taxon>
        <taxon>Orbiliomycetes</taxon>
        <taxon>Orbiliales</taxon>
        <taxon>Orbiliaceae</taxon>
        <taxon>Orbilia</taxon>
    </lineage>
</organism>
<dbReference type="AlphaFoldDB" id="A0A7C8QYM6"/>
<accession>A0A7C8QYM6</accession>
<evidence type="ECO:0000313" key="2">
    <source>
        <dbReference type="EMBL" id="KAF3227660.1"/>
    </source>
</evidence>
<name>A0A7C8QYM6_ORBOL</name>
<dbReference type="GO" id="GO:0007131">
    <property type="term" value="P:reciprocal meiotic recombination"/>
    <property type="evidence" value="ECO:0007669"/>
    <property type="project" value="InterPro"/>
</dbReference>
<feature type="region of interest" description="Disordered" evidence="1">
    <location>
        <begin position="403"/>
        <end position="624"/>
    </location>
</feature>
<proteinExistence type="predicted"/>